<evidence type="ECO:0000313" key="2">
    <source>
        <dbReference type="Proteomes" id="UP000257136"/>
    </source>
</evidence>
<organism evidence="1 2">
    <name type="scientific">Flavobacterium aquicola</name>
    <dbReference type="NCBI Taxonomy" id="1682742"/>
    <lineage>
        <taxon>Bacteria</taxon>
        <taxon>Pseudomonadati</taxon>
        <taxon>Bacteroidota</taxon>
        <taxon>Flavobacteriia</taxon>
        <taxon>Flavobacteriales</taxon>
        <taxon>Flavobacteriaceae</taxon>
        <taxon>Flavobacterium</taxon>
    </lineage>
</organism>
<gene>
    <name evidence="1" type="ORF">C8P67_105202</name>
</gene>
<dbReference type="Proteomes" id="UP000257136">
    <property type="component" value="Unassembled WGS sequence"/>
</dbReference>
<accession>A0A3E0EPF8</accession>
<name>A0A3E0EPF8_9FLAO</name>
<proteinExistence type="predicted"/>
<reference evidence="1 2" key="1">
    <citation type="submission" date="2018-08" db="EMBL/GenBank/DDBJ databases">
        <title>Genomic Encyclopedia of Archaeal and Bacterial Type Strains, Phase II (KMG-II): from individual species to whole genera.</title>
        <authorList>
            <person name="Goeker M."/>
        </authorList>
    </citation>
    <scope>NUCLEOTIDE SEQUENCE [LARGE SCALE GENOMIC DNA]</scope>
    <source>
        <strain evidence="1 2">DSM 100880</strain>
    </source>
</reference>
<evidence type="ECO:0000313" key="1">
    <source>
        <dbReference type="EMBL" id="REG99036.1"/>
    </source>
</evidence>
<dbReference type="AlphaFoldDB" id="A0A3E0EPF8"/>
<dbReference type="EMBL" id="QUNI01000005">
    <property type="protein sequence ID" value="REG99036.1"/>
    <property type="molecule type" value="Genomic_DNA"/>
</dbReference>
<keyword evidence="2" id="KW-1185">Reference proteome</keyword>
<protein>
    <submittedName>
        <fullName evidence="1">Uncharacterized protein</fullName>
    </submittedName>
</protein>
<comment type="caution">
    <text evidence="1">The sequence shown here is derived from an EMBL/GenBank/DDBJ whole genome shotgun (WGS) entry which is preliminary data.</text>
</comment>
<sequence>MFIMKPSVQKWIKKNNVSRNNFLDTLFFVLAKKTYSLSRSLAVLNPASKPTPAIIKIIDG</sequence>